<dbReference type="InterPro" id="IPR005312">
    <property type="entry name" value="DUF1759"/>
</dbReference>
<dbReference type="PANTHER" id="PTHR22954:SF3">
    <property type="entry name" value="PROTEIN CBG08539"/>
    <property type="match status" value="1"/>
</dbReference>
<dbReference type="Proteomes" id="UP000076408">
    <property type="component" value="Unassembled WGS sequence"/>
</dbReference>
<keyword evidence="2" id="KW-1185">Reference proteome</keyword>
<dbReference type="STRING" id="30069.A0A182YSZ8"/>
<dbReference type="OMA" id="FACIARA"/>
<dbReference type="EnsemblMetazoa" id="ASTEI11584-RA">
    <property type="protein sequence ID" value="ASTEI11584-PA"/>
    <property type="gene ID" value="ASTEI11584"/>
</dbReference>
<proteinExistence type="predicted"/>
<name>A0A182YSZ8_ANOST</name>
<organism evidence="1 2">
    <name type="scientific">Anopheles stephensi</name>
    <name type="common">Indo-Pakistan malaria mosquito</name>
    <dbReference type="NCBI Taxonomy" id="30069"/>
    <lineage>
        <taxon>Eukaryota</taxon>
        <taxon>Metazoa</taxon>
        <taxon>Ecdysozoa</taxon>
        <taxon>Arthropoda</taxon>
        <taxon>Hexapoda</taxon>
        <taxon>Insecta</taxon>
        <taxon>Pterygota</taxon>
        <taxon>Neoptera</taxon>
        <taxon>Endopterygota</taxon>
        <taxon>Diptera</taxon>
        <taxon>Nematocera</taxon>
        <taxon>Culicoidea</taxon>
        <taxon>Culicidae</taxon>
        <taxon>Anophelinae</taxon>
        <taxon>Anopheles</taxon>
    </lineage>
</organism>
<protein>
    <submittedName>
        <fullName evidence="1">Uncharacterized protein</fullName>
    </submittedName>
</protein>
<reference evidence="2" key="1">
    <citation type="journal article" date="2014" name="Genome Biol.">
        <title>Genome analysis of a major urban malaria vector mosquito, Anopheles stephensi.</title>
        <authorList>
            <person name="Jiang X."/>
            <person name="Peery A."/>
            <person name="Hall A.B."/>
            <person name="Sharma A."/>
            <person name="Chen X.G."/>
            <person name="Waterhouse R.M."/>
            <person name="Komissarov A."/>
            <person name="Riehle M.M."/>
            <person name="Shouche Y."/>
            <person name="Sharakhova M.V."/>
            <person name="Lawson D."/>
            <person name="Pakpour N."/>
            <person name="Arensburger P."/>
            <person name="Davidson V.L."/>
            <person name="Eiglmeier K."/>
            <person name="Emrich S."/>
            <person name="George P."/>
            <person name="Kennedy R.C."/>
            <person name="Mane S.P."/>
            <person name="Maslen G."/>
            <person name="Oringanje C."/>
            <person name="Qi Y."/>
            <person name="Settlage R."/>
            <person name="Tojo M."/>
            <person name="Tubio J.M."/>
            <person name="Unger M.F."/>
            <person name="Wang B."/>
            <person name="Vernick K.D."/>
            <person name="Ribeiro J.M."/>
            <person name="James A.A."/>
            <person name="Michel K."/>
            <person name="Riehle M.A."/>
            <person name="Luckhart S."/>
            <person name="Sharakhov I.V."/>
            <person name="Tu Z."/>
        </authorList>
    </citation>
    <scope>NUCLEOTIDE SEQUENCE [LARGE SCALE GENOMIC DNA]</scope>
    <source>
        <strain evidence="2">Indian</strain>
    </source>
</reference>
<evidence type="ECO:0000313" key="1">
    <source>
        <dbReference type="EnsemblMetazoa" id="ASTEI11584-PA"/>
    </source>
</evidence>
<dbReference type="VEuPathDB" id="VectorBase:ASTEI11584"/>
<evidence type="ECO:0000313" key="2">
    <source>
        <dbReference type="Proteomes" id="UP000076408"/>
    </source>
</evidence>
<reference evidence="1" key="2">
    <citation type="submission" date="2020-05" db="UniProtKB">
        <authorList>
            <consortium name="EnsemblMetazoa"/>
        </authorList>
    </citation>
    <scope>IDENTIFICATION</scope>
    <source>
        <strain evidence="1">Indian</strain>
    </source>
</reference>
<dbReference type="PANTHER" id="PTHR22954">
    <property type="entry name" value="RETROVIRAL PROTEASE-RELATED"/>
    <property type="match status" value="1"/>
</dbReference>
<dbReference type="Pfam" id="PF03564">
    <property type="entry name" value="DUF1759"/>
    <property type="match status" value="1"/>
</dbReference>
<dbReference type="VEuPathDB" id="VectorBase:ASTEI20_039762"/>
<dbReference type="AlphaFoldDB" id="A0A182YSZ8"/>
<accession>A0A182YSZ8</accession>
<dbReference type="VEuPathDB" id="VectorBase:ASTE011771"/>
<sequence>MTPKKATPNQVKMMRVTSQFHNLENYMNSYTAEQASQCDVRLQTLENCWKTYDKIQTALEDSEEAEEELTRLLKERNDMYDRYCLIKGFLTSNVQDMNSTVIETKPNTTIPVAASPHVRLPKINLPTFDGKITEWLSFKDRFTAMIASSTEIPDVMKLEYLLASLKGEVAKRFEYVSIAAENYHTTWKELLDRYDNVRALK</sequence>